<feature type="compositionally biased region" description="Pro residues" evidence="1">
    <location>
        <begin position="682"/>
        <end position="694"/>
    </location>
</feature>
<name>A0ABP9W7L7_9DEIO</name>
<proteinExistence type="predicted"/>
<evidence type="ECO:0000256" key="1">
    <source>
        <dbReference type="SAM" id="MobiDB-lite"/>
    </source>
</evidence>
<feature type="domain" description="Integrase catalytic" evidence="2">
    <location>
        <begin position="279"/>
        <end position="506"/>
    </location>
</feature>
<reference evidence="3 4" key="1">
    <citation type="submission" date="2024-02" db="EMBL/GenBank/DDBJ databases">
        <title>Deinococcus carri NBRC 110142.</title>
        <authorList>
            <person name="Ichikawa N."/>
            <person name="Katano-Makiyama Y."/>
            <person name="Hidaka K."/>
        </authorList>
    </citation>
    <scope>NUCLEOTIDE SEQUENCE [LARGE SCALE GENOMIC DNA]</scope>
    <source>
        <strain evidence="3 4">NBRC 110142</strain>
    </source>
</reference>
<organism evidence="3 4">
    <name type="scientific">Deinococcus carri</name>
    <dbReference type="NCBI Taxonomy" id="1211323"/>
    <lineage>
        <taxon>Bacteria</taxon>
        <taxon>Thermotogati</taxon>
        <taxon>Deinococcota</taxon>
        <taxon>Deinococci</taxon>
        <taxon>Deinococcales</taxon>
        <taxon>Deinococcaceae</taxon>
        <taxon>Deinococcus</taxon>
    </lineage>
</organism>
<dbReference type="InterPro" id="IPR012337">
    <property type="entry name" value="RNaseH-like_sf"/>
</dbReference>
<comment type="caution">
    <text evidence="3">The sequence shown here is derived from an EMBL/GenBank/DDBJ whole genome shotgun (WGS) entry which is preliminary data.</text>
</comment>
<dbReference type="PROSITE" id="PS50994">
    <property type="entry name" value="INTEGRASE"/>
    <property type="match status" value="1"/>
</dbReference>
<keyword evidence="4" id="KW-1185">Reference proteome</keyword>
<sequence length="721" mass="82211">MASPYAFEFRPGTRLHLRGDSWTVSGLTGTHVTLRDALGRETPFETLEVLQDPTFFPILSEREMRRFDPRAVILDTYPEPIVAAALELEAHLLEYRTGYRSGEAATAAPGEPRDAYHPGLVPLQQRLQNKACELVAARPPGLEKKRRLNARAEPDPVLSEMERLRKLYREYQKVGLIALIDRRVLRRREGHGRHHPAVVKAAQREIHRQVSASSRSLKNLALHVRLSVEDQHGKNVPVQGPRSLQRLIKRLGKARRLENTASTRRSHGRRPQGVYLTLVATFPGEYVLIDVTLGDFLAIDPLTLTSRRYQLVAAMDLYSRCILSFRLLPDDPKGIDLVFSLYDIITPKRMLPGWPEAAAYPYVGVPRHVVLRAHGLPEDTALAGIPSVTPHAVVVDNGRIFVSAPFTNGCRLLNVSILQARPYTPTDKSQLERWFGTMERGFAQHLGSYLSYAAHERGEKREEEATHFVHEIESRLGEWIATVYHRQIHSELRSASVPGADLSPNDMFDLGISKAGLVTVPLGQDIYYQLLETIDRKINTYGIEYRGLLYDHEALNEFRDLPSDYGHLRGKWPFKRDPRDLRYLYWQHPRTLAWHRLTRRDSAYPDAPFSSELLRRARLIALKQGGRLHDPEEASRALDSLVRGIRQETRTFKQRRRQLAEERALLQSERDRETVLPQEPIQTPPPPPAAPAVPPAVRNYRSLDRISDDWMAAFDLEEDPT</sequence>
<feature type="region of interest" description="Disordered" evidence="1">
    <location>
        <begin position="666"/>
        <end position="694"/>
    </location>
</feature>
<evidence type="ECO:0000259" key="2">
    <source>
        <dbReference type="PROSITE" id="PS50994"/>
    </source>
</evidence>
<dbReference type="Gene3D" id="3.30.420.10">
    <property type="entry name" value="Ribonuclease H-like superfamily/Ribonuclease H"/>
    <property type="match status" value="1"/>
</dbReference>
<dbReference type="EMBL" id="BAABRP010000005">
    <property type="protein sequence ID" value="GAA5513116.1"/>
    <property type="molecule type" value="Genomic_DNA"/>
</dbReference>
<dbReference type="Proteomes" id="UP001401887">
    <property type="component" value="Unassembled WGS sequence"/>
</dbReference>
<evidence type="ECO:0000313" key="4">
    <source>
        <dbReference type="Proteomes" id="UP001401887"/>
    </source>
</evidence>
<dbReference type="InterPro" id="IPR036397">
    <property type="entry name" value="RNaseH_sf"/>
</dbReference>
<dbReference type="InterPro" id="IPR001584">
    <property type="entry name" value="Integrase_cat-core"/>
</dbReference>
<evidence type="ECO:0000313" key="3">
    <source>
        <dbReference type="EMBL" id="GAA5513116.1"/>
    </source>
</evidence>
<gene>
    <name evidence="3" type="ORF">Dcar01_01842</name>
</gene>
<accession>A0ABP9W7L7</accession>
<dbReference type="SUPFAM" id="SSF53098">
    <property type="entry name" value="Ribonuclease H-like"/>
    <property type="match status" value="1"/>
</dbReference>
<protein>
    <recommendedName>
        <fullName evidence="2">Integrase catalytic domain-containing protein</fullName>
    </recommendedName>
</protein>
<dbReference type="RefSeq" id="WP_345464231.1">
    <property type="nucleotide sequence ID" value="NZ_BAABRP010000005.1"/>
</dbReference>